<evidence type="ECO:0000313" key="2">
    <source>
        <dbReference type="EMBL" id="AAI66520.1"/>
    </source>
</evidence>
<dbReference type="OrthoDB" id="6022562at2759"/>
<dbReference type="RefSeq" id="NP_001121039.1">
    <property type="nucleotide sequence ID" value="NM_001127567.1"/>
</dbReference>
<protein>
    <submittedName>
        <fullName evidence="2">RGD1561648 protein</fullName>
    </submittedName>
</protein>
<dbReference type="EMBL" id="BC166520">
    <property type="protein sequence ID" value="AAI66520.1"/>
    <property type="molecule type" value="mRNA"/>
</dbReference>
<dbReference type="Pfam" id="PF15087">
    <property type="entry name" value="DUF4551"/>
    <property type="match status" value="1"/>
</dbReference>
<feature type="region of interest" description="Disordered" evidence="1">
    <location>
        <begin position="218"/>
        <end position="237"/>
    </location>
</feature>
<dbReference type="KEGG" id="rno:500841"/>
<dbReference type="OMA" id="LFWRSSE"/>
<evidence type="ECO:0000313" key="3">
    <source>
        <dbReference type="RGD" id="1561648"/>
    </source>
</evidence>
<dbReference type="PANTHER" id="PTHR35354:SF1">
    <property type="entry name" value="RGD1561648"/>
    <property type="match status" value="1"/>
</dbReference>
<dbReference type="PANTHER" id="PTHR35354">
    <property type="entry name" value="RGD1561648"/>
    <property type="match status" value="1"/>
</dbReference>
<organism evidence="2">
    <name type="scientific">Rattus norvegicus</name>
    <name type="common">Rat</name>
    <dbReference type="NCBI Taxonomy" id="10116"/>
    <lineage>
        <taxon>Eukaryota</taxon>
        <taxon>Metazoa</taxon>
        <taxon>Chordata</taxon>
        <taxon>Craniata</taxon>
        <taxon>Vertebrata</taxon>
        <taxon>Euteleostomi</taxon>
        <taxon>Mammalia</taxon>
        <taxon>Eutheria</taxon>
        <taxon>Euarchontoglires</taxon>
        <taxon>Glires</taxon>
        <taxon>Rodentia</taxon>
        <taxon>Myomorpha</taxon>
        <taxon>Muroidea</taxon>
        <taxon>Muridae</taxon>
        <taxon>Murinae</taxon>
        <taxon>Rattus</taxon>
    </lineage>
</organism>
<dbReference type="RGD" id="1561648">
    <property type="gene designation" value="C7h12orf56"/>
</dbReference>
<accession>B2GV44</accession>
<reference evidence="2" key="1">
    <citation type="journal article" date="2004" name="Genome Res.">
        <title>The status, quality, and expansion of the NIH full-length cDNA project: the Mammalian Gene Collection (MGC).</title>
        <authorList>
            <consortium name="The MGC Project Team"/>
            <person name="Gerhard D.S."/>
            <person name="Wagner L."/>
            <person name="Feingold E.A."/>
            <person name="Shenmen C.M."/>
            <person name="Grouse L.H."/>
            <person name="Schuler G."/>
            <person name="Klein S.L."/>
            <person name="Old S."/>
            <person name="Rasooly R."/>
            <person name="Good P."/>
            <person name="Guyer M."/>
            <person name="Peck A.M."/>
            <person name="Derge J.G."/>
            <person name="Lipman D."/>
            <person name="Collins F.S."/>
            <person name="Jang W."/>
            <person name="Sherry S."/>
            <person name="Feolo M."/>
            <person name="Misquitta L."/>
            <person name="Lee E."/>
            <person name="Rotmistrovsky K."/>
            <person name="Greenhut S.F."/>
            <person name="Schaefer C.F."/>
            <person name="Buetow K."/>
            <person name="Bonner T.I."/>
            <person name="Haussler D."/>
            <person name="Kent J."/>
            <person name="Kiekhaus M."/>
            <person name="Furey T."/>
            <person name="Brent M."/>
            <person name="Prange C."/>
            <person name="Schreiber K."/>
            <person name="Shapiro N."/>
            <person name="Bhat N.K."/>
            <person name="Hopkins R.F."/>
            <person name="Hsie F."/>
            <person name="Driscoll T."/>
            <person name="Soares M.B."/>
            <person name="Casavant T.L."/>
            <person name="Scheetz T.E."/>
            <person name="Brown-stein M.J."/>
            <person name="Usdin T.B."/>
            <person name="Toshiyuki S."/>
            <person name="Carninci P."/>
            <person name="Piao Y."/>
            <person name="Dudekula D.B."/>
            <person name="Ko M.S."/>
            <person name="Kawakami K."/>
            <person name="Suzuki Y."/>
            <person name="Sugano S."/>
            <person name="Gruber C.E."/>
            <person name="Smith M.R."/>
            <person name="Simmons B."/>
            <person name="Moore T."/>
            <person name="Waterman R."/>
            <person name="Johnson S.L."/>
            <person name="Ruan Y."/>
            <person name="Wei C.L."/>
            <person name="Mathavan S."/>
            <person name="Gunaratne P.H."/>
            <person name="Wu J."/>
            <person name="Garcia A.M."/>
            <person name="Hulyk S.W."/>
            <person name="Fuh E."/>
            <person name="Yuan Y."/>
            <person name="Sneed A."/>
            <person name="Kowis C."/>
            <person name="Hodgson A."/>
            <person name="Muzny D.M."/>
            <person name="McPherson J."/>
            <person name="Gibbs R.A."/>
            <person name="Fahey J."/>
            <person name="Helton E."/>
            <person name="Ketteman M."/>
            <person name="Madan A."/>
            <person name="Rodrigues S."/>
            <person name="Sanchez A."/>
            <person name="Whiting M."/>
            <person name="Madari A."/>
            <person name="Young A.C."/>
            <person name="Wetherby K.D."/>
            <person name="Granite S.J."/>
            <person name="Kwong P.N."/>
            <person name="Brinkley C.P."/>
            <person name="Pearson R.L."/>
            <person name="Bouffard G.G."/>
            <person name="Blakesly R.W."/>
            <person name="Green E.D."/>
            <person name="Dickson M.C."/>
            <person name="Rodriguez A.C."/>
            <person name="Grimwood J."/>
            <person name="Schmutz J."/>
            <person name="Myers R.M."/>
            <person name="Butterfield Y.S."/>
            <person name="Griffith M."/>
            <person name="Griffith O.L."/>
            <person name="Krzywinski M.I."/>
            <person name="Liao N."/>
            <person name="Morin R."/>
            <person name="Morrin R."/>
            <person name="Palmquist D."/>
            <person name="Petrescu A.S."/>
            <person name="Skalska U."/>
            <person name="Smailus D.E."/>
            <person name="Stott J.M."/>
            <person name="Schnerch A."/>
            <person name="Schein J.E."/>
            <person name="Jones S.J."/>
            <person name="Holt R.A."/>
            <person name="Baross A."/>
            <person name="Marra M.A."/>
            <person name="Clifton S."/>
            <person name="Makowski K.A."/>
            <person name="Bosak S."/>
            <person name="Malek J."/>
        </authorList>
    </citation>
    <scope>NUCLEOTIDE SEQUENCE [LARGE SCALE MRNA]</scope>
    <source>
        <tissue evidence="2">Testis</tissue>
    </source>
</reference>
<name>B2GV44_RAT</name>
<gene>
    <name evidence="3" type="primary">C7h12orf56</name>
    <name evidence="2" type="synonym">RGD1561648</name>
</gene>
<dbReference type="InterPro" id="IPR027878">
    <property type="entry name" value="DUF4551"/>
</dbReference>
<dbReference type="AGR" id="RGD:1561648"/>
<dbReference type="PaxDb" id="10116-ENSRNOP00000060128"/>
<feature type="compositionally biased region" description="Polar residues" evidence="1">
    <location>
        <begin position="185"/>
        <end position="202"/>
    </location>
</feature>
<dbReference type="AlphaFoldDB" id="B2GV44"/>
<feature type="compositionally biased region" description="Basic and acidic residues" evidence="1">
    <location>
        <begin position="227"/>
        <end position="237"/>
    </location>
</feature>
<proteinExistence type="evidence at transcript level"/>
<evidence type="ECO:0000256" key="1">
    <source>
        <dbReference type="SAM" id="MobiDB-lite"/>
    </source>
</evidence>
<feature type="region of interest" description="Disordered" evidence="1">
    <location>
        <begin position="136"/>
        <end position="202"/>
    </location>
</feature>
<dbReference type="GeneID" id="500841"/>
<dbReference type="CTD" id="500841"/>
<feature type="compositionally biased region" description="Polar residues" evidence="1">
    <location>
        <begin position="154"/>
        <end position="170"/>
    </location>
</feature>
<sequence length="628" mass="71270">MASPARSGFPARTNCRLDAFLRRHLPPEVYDAVRAYEPCIVVSDAEKHSFKYVVLSDRLIYLTENPPKSIRRVVALRDVVAIDLIDDYPEFLNSPDREINQHIRIIYSSTVLKKERGKAKGVRKFLFPVHHSNANRKVKQENNAPTFWRRKVYRSQNESSLRSQQESNTPFKDPTPHPSDLKQLSPASQGASRPLPTLSSCQSGAATDMPTCSLSLASNTEEPQELPDPRDFPREGSFRFDRNESVFGLGSSLPASPSNSCSSLEKEESELHLYIISATSSIFLHLKSSWNNYIIRATLLQDPLCGTAQSHVLRNRKPYRSEEKIKQFCQLKSELFLKDNTLRKILYLIVELRVAAQRSFILKRLFWKTSELFYFLVNKLHEYLPESRDKRAFQNKSQRADELLACIEIIQTLGLMFRETEIESSRLNTLAAKKGTLFNLLVILISKPKVPKPCSVSDAQLVADPTSAEDAASSDGHLQKLILEYTDTATALLYEILLVFQQGNLGLGSTKFAISWMMSFLQSCPSIMAFVAGIVEGVVRGLSASLQLLTPCQAVLLYQQFYILRSCLQHSKALAEYIRNDHREEFRYFIHMPALEKRLPGCYPITKPTTQLCHEVLQLIEQKQCAAC</sequence>
<dbReference type="eggNOG" id="ENOG502QVPD">
    <property type="taxonomic scope" value="Eukaryota"/>
</dbReference>
<dbReference type="Bgee" id="ENSRNOG00000023824">
    <property type="expression patterns" value="Expressed in testis and 11 other cell types or tissues"/>
</dbReference>